<evidence type="ECO:0008006" key="3">
    <source>
        <dbReference type="Google" id="ProtNLM"/>
    </source>
</evidence>
<name>A0ABM5QFV9_9BACT</name>
<protein>
    <recommendedName>
        <fullName evidence="3">Cytidylate kinase</fullName>
    </recommendedName>
</protein>
<dbReference type="InterPro" id="IPR027417">
    <property type="entry name" value="P-loop_NTPase"/>
</dbReference>
<keyword evidence="2" id="KW-1185">Reference proteome</keyword>
<dbReference type="Proteomes" id="UP000023772">
    <property type="component" value="Chromosome"/>
</dbReference>
<sequence>MGNSLMNYLNSRLKEAKTHEYDNMSEAGPVITISREVGCNGLVLARLIAERLNKKHPKDSWSVLSKEIFYESARELDLDPEMVRRTFKKTDRYVFEEILKAFSEKRYKSEETIIKTVKEVVRTLAIDGHCIIVGRASHIIASDIKNALHIRLTAPLGYRINTIMTNNKLNRNEAIAFIEKVEKERAAFRKTLRESSLREEFFDLTINRGSFTNEQAVNLVEFAVEEKGILHKFSHKMAFH</sequence>
<accession>A0ABM5QFV9</accession>
<organism evidence="1 2">
    <name type="scientific">Draconibacterium orientale</name>
    <dbReference type="NCBI Taxonomy" id="1168034"/>
    <lineage>
        <taxon>Bacteria</taxon>
        <taxon>Pseudomonadati</taxon>
        <taxon>Bacteroidota</taxon>
        <taxon>Bacteroidia</taxon>
        <taxon>Marinilabiliales</taxon>
        <taxon>Prolixibacteraceae</taxon>
        <taxon>Draconibacterium</taxon>
    </lineage>
</organism>
<proteinExistence type="predicted"/>
<reference evidence="1 2" key="1">
    <citation type="submission" date="2014-03" db="EMBL/GenBank/DDBJ databases">
        <title>Complete genome sequence of a deeply braunched marine Bacteroidia bacterium Draconibacterium orientale type strain FH5T.</title>
        <authorList>
            <person name="Li X."/>
            <person name="Wang X."/>
            <person name="Xie Z."/>
            <person name="Du Z."/>
            <person name="Chen G."/>
        </authorList>
    </citation>
    <scope>NUCLEOTIDE SEQUENCE [LARGE SCALE GENOMIC DNA]</scope>
    <source>
        <strain evidence="1 2">FH5</strain>
    </source>
</reference>
<evidence type="ECO:0000313" key="1">
    <source>
        <dbReference type="EMBL" id="AHW62308.1"/>
    </source>
</evidence>
<dbReference type="Gene3D" id="3.40.50.300">
    <property type="entry name" value="P-loop containing nucleotide triphosphate hydrolases"/>
    <property type="match status" value="1"/>
</dbReference>
<dbReference type="EMBL" id="CP007451">
    <property type="protein sequence ID" value="AHW62308.1"/>
    <property type="molecule type" value="Genomic_DNA"/>
</dbReference>
<dbReference type="RefSeq" id="WP_038562133.1">
    <property type="nucleotide sequence ID" value="NZ_FOHT01000020.1"/>
</dbReference>
<gene>
    <name evidence="1" type="ORF">FH5T_19350</name>
</gene>
<dbReference type="Pfam" id="PF13189">
    <property type="entry name" value="Cytidylate_kin2"/>
    <property type="match status" value="1"/>
</dbReference>
<evidence type="ECO:0000313" key="2">
    <source>
        <dbReference type="Proteomes" id="UP000023772"/>
    </source>
</evidence>